<proteinExistence type="predicted"/>
<sequence>MTIEIYAIEVNKTWSLIELPIEKNRGVLAEAAFQRRLCELITARNFADFQHLVEPGKASPTSNTAGCQPITVADGRHLGVTGGCTSGTGGAARRQLLRG</sequence>
<dbReference type="EMBL" id="AM449904">
    <property type="protein sequence ID" value="CAN59967.1"/>
    <property type="molecule type" value="Genomic_DNA"/>
</dbReference>
<name>A5B801_VITVI</name>
<reference evidence="1" key="1">
    <citation type="journal article" date="2007" name="PLoS ONE">
        <title>The first genome sequence of an elite grapevine cultivar (Pinot noir Vitis vinifera L.): coping with a highly heterozygous genome.</title>
        <authorList>
            <person name="Velasco R."/>
            <person name="Zharkikh A."/>
            <person name="Troggio M."/>
            <person name="Cartwright D.A."/>
            <person name="Cestaro A."/>
            <person name="Pruss D."/>
            <person name="Pindo M."/>
            <person name="FitzGerald L.M."/>
            <person name="Vezzulli S."/>
            <person name="Reid J."/>
            <person name="Malacarne G."/>
            <person name="Iliev D."/>
            <person name="Coppola G."/>
            <person name="Wardell B."/>
            <person name="Micheletti D."/>
            <person name="Macalma T."/>
            <person name="Facci M."/>
            <person name="Mitchell J.T."/>
            <person name="Perazzolli M."/>
            <person name="Eldredge G."/>
            <person name="Gatto P."/>
            <person name="Oyzerski R."/>
            <person name="Moretto M."/>
            <person name="Gutin N."/>
            <person name="Stefanini M."/>
            <person name="Chen Y."/>
            <person name="Segala C."/>
            <person name="Davenport C."/>
            <person name="Dematte L."/>
            <person name="Mraz A."/>
            <person name="Battilana J."/>
            <person name="Stormo K."/>
            <person name="Costa F."/>
            <person name="Tao Q."/>
            <person name="Si-Ammour A."/>
            <person name="Harkins T."/>
            <person name="Lackey A."/>
            <person name="Perbost C."/>
            <person name="Taillon B."/>
            <person name="Stella A."/>
            <person name="Solovyev V."/>
            <person name="Fawcett J.A."/>
            <person name="Sterck L."/>
            <person name="Vandepoele K."/>
            <person name="Grando S.M."/>
            <person name="Toppo S."/>
            <person name="Moser C."/>
            <person name="Lanchbury J."/>
            <person name="Bogden R."/>
            <person name="Skolnick M."/>
            <person name="Sgaramella V."/>
            <person name="Bhatnagar S.K."/>
            <person name="Fontana P."/>
            <person name="Gutin A."/>
            <person name="Van de Peer Y."/>
            <person name="Salamini F."/>
            <person name="Viola R."/>
        </authorList>
    </citation>
    <scope>NUCLEOTIDE SEQUENCE</scope>
</reference>
<evidence type="ECO:0000313" key="1">
    <source>
        <dbReference type="EMBL" id="CAN59967.1"/>
    </source>
</evidence>
<gene>
    <name evidence="1" type="ORF">VITISV_022760</name>
</gene>
<organism evidence="1">
    <name type="scientific">Vitis vinifera</name>
    <name type="common">Grape</name>
    <dbReference type="NCBI Taxonomy" id="29760"/>
    <lineage>
        <taxon>Eukaryota</taxon>
        <taxon>Viridiplantae</taxon>
        <taxon>Streptophyta</taxon>
        <taxon>Embryophyta</taxon>
        <taxon>Tracheophyta</taxon>
        <taxon>Spermatophyta</taxon>
        <taxon>Magnoliopsida</taxon>
        <taxon>eudicotyledons</taxon>
        <taxon>Gunneridae</taxon>
        <taxon>Pentapetalae</taxon>
        <taxon>rosids</taxon>
        <taxon>Vitales</taxon>
        <taxon>Vitaceae</taxon>
        <taxon>Viteae</taxon>
        <taxon>Vitis</taxon>
    </lineage>
</organism>
<dbReference type="AlphaFoldDB" id="A5B801"/>
<protein>
    <submittedName>
        <fullName evidence="1">Uncharacterized protein</fullName>
    </submittedName>
</protein>
<accession>A5B801</accession>